<feature type="compositionally biased region" description="Polar residues" evidence="1">
    <location>
        <begin position="363"/>
        <end position="373"/>
    </location>
</feature>
<organism evidence="2 3">
    <name type="scientific">Armillaria ostoyae</name>
    <name type="common">Armillaria root rot fungus</name>
    <dbReference type="NCBI Taxonomy" id="47428"/>
    <lineage>
        <taxon>Eukaryota</taxon>
        <taxon>Fungi</taxon>
        <taxon>Dikarya</taxon>
        <taxon>Basidiomycota</taxon>
        <taxon>Agaricomycotina</taxon>
        <taxon>Agaricomycetes</taxon>
        <taxon>Agaricomycetidae</taxon>
        <taxon>Agaricales</taxon>
        <taxon>Marasmiineae</taxon>
        <taxon>Physalacriaceae</taxon>
        <taxon>Armillaria</taxon>
    </lineage>
</organism>
<evidence type="ECO:0000313" key="3">
    <source>
        <dbReference type="Proteomes" id="UP000219338"/>
    </source>
</evidence>
<dbReference type="Proteomes" id="UP000219338">
    <property type="component" value="Unassembled WGS sequence"/>
</dbReference>
<feature type="region of interest" description="Disordered" evidence="1">
    <location>
        <begin position="124"/>
        <end position="154"/>
    </location>
</feature>
<gene>
    <name evidence="2" type="ORF">ARMOST_14678</name>
</gene>
<feature type="region of interest" description="Disordered" evidence="1">
    <location>
        <begin position="363"/>
        <end position="438"/>
    </location>
</feature>
<dbReference type="AlphaFoldDB" id="A0A284RRF1"/>
<reference evidence="3" key="1">
    <citation type="journal article" date="2017" name="Nat. Ecol. Evol.">
        <title>Genome expansion and lineage-specific genetic innovations in the forest pathogenic fungi Armillaria.</title>
        <authorList>
            <person name="Sipos G."/>
            <person name="Prasanna A.N."/>
            <person name="Walter M.C."/>
            <person name="O'Connor E."/>
            <person name="Balint B."/>
            <person name="Krizsan K."/>
            <person name="Kiss B."/>
            <person name="Hess J."/>
            <person name="Varga T."/>
            <person name="Slot J."/>
            <person name="Riley R."/>
            <person name="Boka B."/>
            <person name="Rigling D."/>
            <person name="Barry K."/>
            <person name="Lee J."/>
            <person name="Mihaltcheva S."/>
            <person name="LaButti K."/>
            <person name="Lipzen A."/>
            <person name="Waldron R."/>
            <person name="Moloney N.M."/>
            <person name="Sperisen C."/>
            <person name="Kredics L."/>
            <person name="Vagvoelgyi C."/>
            <person name="Patrignani A."/>
            <person name="Fitzpatrick D."/>
            <person name="Nagy I."/>
            <person name="Doyle S."/>
            <person name="Anderson J.B."/>
            <person name="Grigoriev I.V."/>
            <person name="Gueldener U."/>
            <person name="Muensterkoetter M."/>
            <person name="Nagy L.G."/>
        </authorList>
    </citation>
    <scope>NUCLEOTIDE SEQUENCE [LARGE SCALE GENOMIC DNA]</scope>
    <source>
        <strain evidence="3">C18/9</strain>
    </source>
</reference>
<evidence type="ECO:0000256" key="1">
    <source>
        <dbReference type="SAM" id="MobiDB-lite"/>
    </source>
</evidence>
<dbReference type="EMBL" id="FUEG01000014">
    <property type="protein sequence ID" value="SJL11275.1"/>
    <property type="molecule type" value="Genomic_DNA"/>
</dbReference>
<sequence length="462" mass="51740">MNIDAFSAGYVKLRPLFDMRQYTKLQARDITILLNENHDYLLSLYSSAREHPDVPILLFLLDMVHTCQEITAKLSAYAQSPLFQNWELQLREQSQWSVMDKNTEWLDMVKVTFLQATTRKHRLEKLKAEREESQELRSKETKPPASTSGAASKTPMKLLTTMAAKVTVKAGSQVSAITVNDEEMVEIPIPQRHARATKSKFASAIPIKSEATAFVAILTGSPWKACKTRPGSIKEELNTSKLNQAQLREQATEGDVPFQIKIKQKNFTALSTHIYKEKALKPVTVEETQALTEVSTKDALANEGAKMLKGVVFEEPFYSLLEAFRPTPGLFLPVEPAPSLSDQDHFISTSPADTFLIHHELTNDSNVPNSAEGSNHEEKSGLPPNVNYDRFIIEDTPDQDPDQDELPLFSPRPDQFSSPIDKSEAGSPNRCLKSQKKAEKKAAKHYYAAALLQKMLGKDNVI</sequence>
<name>A0A284RRF1_ARMOS</name>
<keyword evidence="3" id="KW-1185">Reference proteome</keyword>
<proteinExistence type="predicted"/>
<feature type="compositionally biased region" description="Basic and acidic residues" evidence="1">
    <location>
        <begin position="125"/>
        <end position="142"/>
    </location>
</feature>
<evidence type="ECO:0000313" key="2">
    <source>
        <dbReference type="EMBL" id="SJL11275.1"/>
    </source>
</evidence>
<accession>A0A284RRF1</accession>
<protein>
    <submittedName>
        <fullName evidence="2">Uncharacterized protein</fullName>
    </submittedName>
</protein>
<dbReference type="OrthoDB" id="10583243at2759"/>
<feature type="compositionally biased region" description="Acidic residues" evidence="1">
    <location>
        <begin position="395"/>
        <end position="405"/>
    </location>
</feature>